<comment type="caution">
    <text evidence="2">The sequence shown here is derived from an EMBL/GenBank/DDBJ whole genome shotgun (WGS) entry which is preliminary data.</text>
</comment>
<accession>A0AAN8RWB7</accession>
<organism evidence="2 3">
    <name type="scientific">Arthrobotrys conoides</name>
    <dbReference type="NCBI Taxonomy" id="74498"/>
    <lineage>
        <taxon>Eukaryota</taxon>
        <taxon>Fungi</taxon>
        <taxon>Dikarya</taxon>
        <taxon>Ascomycota</taxon>
        <taxon>Pezizomycotina</taxon>
        <taxon>Orbiliomycetes</taxon>
        <taxon>Orbiliales</taxon>
        <taxon>Orbiliaceae</taxon>
        <taxon>Arthrobotrys</taxon>
    </lineage>
</organism>
<protein>
    <submittedName>
        <fullName evidence="2">Uncharacterized protein</fullName>
    </submittedName>
</protein>
<evidence type="ECO:0000313" key="3">
    <source>
        <dbReference type="Proteomes" id="UP001307849"/>
    </source>
</evidence>
<proteinExistence type="predicted"/>
<feature type="region of interest" description="Disordered" evidence="1">
    <location>
        <begin position="32"/>
        <end position="53"/>
    </location>
</feature>
<name>A0AAN8RWB7_9PEZI</name>
<dbReference type="AlphaFoldDB" id="A0AAN8RWB7"/>
<evidence type="ECO:0000256" key="1">
    <source>
        <dbReference type="SAM" id="MobiDB-lite"/>
    </source>
</evidence>
<sequence>MMQQNPQQEPLGRISRSRYAIKRAFISFLKPGRSRSRSSGTYSPQITASGLLDMPPAQKKVEFMIPRPADSRPSQSSPSNASVPIGGDMTIETLITAVKNLAPTPPSIQSAVPISPTKAVQQPAISAPETRARPTDIPQKQESFMALAGVERDSDIIYPPFNLWKELVKNIIDLGVEPGAVSPRALYAFVDMPERQAPWYEPAVVEMLRIENRAYKTAVSYVTAASTHIIRAQSSAEKKSAWTQLGDFDFRLSGVEAYADKLIRDVTVCSELCGIAPKERRMAINAGNLVGALWELKQSVAGLREAIMYRIIRKHDDGRANIWVC</sequence>
<reference evidence="2 3" key="1">
    <citation type="submission" date="2019-10" db="EMBL/GenBank/DDBJ databases">
        <authorList>
            <person name="Palmer J.M."/>
        </authorList>
    </citation>
    <scope>NUCLEOTIDE SEQUENCE [LARGE SCALE GENOMIC DNA]</scope>
    <source>
        <strain evidence="2 3">TWF506</strain>
    </source>
</reference>
<dbReference type="Proteomes" id="UP001307849">
    <property type="component" value="Unassembled WGS sequence"/>
</dbReference>
<dbReference type="EMBL" id="JAVHJM010000007">
    <property type="protein sequence ID" value="KAK6510629.1"/>
    <property type="molecule type" value="Genomic_DNA"/>
</dbReference>
<keyword evidence="3" id="KW-1185">Reference proteome</keyword>
<evidence type="ECO:0000313" key="2">
    <source>
        <dbReference type="EMBL" id="KAK6510629.1"/>
    </source>
</evidence>
<gene>
    <name evidence="2" type="ORF">TWF506_009732</name>
</gene>